<evidence type="ECO:0000313" key="3">
    <source>
        <dbReference type="EMBL" id="SEJ46022.1"/>
    </source>
</evidence>
<feature type="compositionally biased region" description="Basic residues" evidence="1">
    <location>
        <begin position="80"/>
        <end position="90"/>
    </location>
</feature>
<name>A0AAQ1GE77_9BURK</name>
<evidence type="ECO:0008006" key="5">
    <source>
        <dbReference type="Google" id="ProtNLM"/>
    </source>
</evidence>
<accession>A0AAQ1GE77</accession>
<evidence type="ECO:0000313" key="4">
    <source>
        <dbReference type="Proteomes" id="UP000183529"/>
    </source>
</evidence>
<dbReference type="AlphaFoldDB" id="A0AAQ1GE77"/>
<dbReference type="RefSeq" id="WP_074982988.1">
    <property type="nucleotide sequence ID" value="NZ_CADFGN010000002.1"/>
</dbReference>
<feature type="region of interest" description="Disordered" evidence="1">
    <location>
        <begin position="67"/>
        <end position="97"/>
    </location>
</feature>
<feature type="signal peptide" evidence="2">
    <location>
        <begin position="1"/>
        <end position="22"/>
    </location>
</feature>
<dbReference type="Proteomes" id="UP000183529">
    <property type="component" value="Unassembled WGS sequence"/>
</dbReference>
<keyword evidence="2" id="KW-0732">Signal</keyword>
<feature type="chain" id="PRO_5042917208" description="PXPV repeat-containing protein" evidence="2">
    <location>
        <begin position="23"/>
        <end position="97"/>
    </location>
</feature>
<evidence type="ECO:0000256" key="1">
    <source>
        <dbReference type="SAM" id="MobiDB-lite"/>
    </source>
</evidence>
<gene>
    <name evidence="3" type="ORF">SAMN05216550_10531</name>
</gene>
<protein>
    <recommendedName>
        <fullName evidence="5">PXPV repeat-containing protein</fullName>
    </recommendedName>
</protein>
<dbReference type="EMBL" id="FNZM01000005">
    <property type="protein sequence ID" value="SEJ46022.1"/>
    <property type="molecule type" value="Genomic_DNA"/>
</dbReference>
<reference evidence="3 4" key="1">
    <citation type="submission" date="2016-10" db="EMBL/GenBank/DDBJ databases">
        <authorList>
            <person name="Varghese N."/>
            <person name="Submissions S."/>
        </authorList>
    </citation>
    <scope>NUCLEOTIDE SEQUENCE [LARGE SCALE GENOMIC DNA]</scope>
    <source>
        <strain evidence="3 4">LMG 22274</strain>
    </source>
</reference>
<comment type="caution">
    <text evidence="3">The sequence shown here is derived from an EMBL/GenBank/DDBJ whole genome shotgun (WGS) entry which is preliminary data.</text>
</comment>
<organism evidence="3 4">
    <name type="scientific">Paraburkholderia tropica</name>
    <dbReference type="NCBI Taxonomy" id="92647"/>
    <lineage>
        <taxon>Bacteria</taxon>
        <taxon>Pseudomonadati</taxon>
        <taxon>Pseudomonadota</taxon>
        <taxon>Betaproteobacteria</taxon>
        <taxon>Burkholderiales</taxon>
        <taxon>Burkholderiaceae</taxon>
        <taxon>Paraburkholderia</taxon>
    </lineage>
</organism>
<sequence>MKRALILTALGLSLAAASGAAAAHTDFNVMLGVPVAPVYVAPPPPPPVVYQEAPVAYAAPAYGYGYRDDGWDRDDDRRWHDHGRHRGWDKHHRDDDE</sequence>
<evidence type="ECO:0000256" key="2">
    <source>
        <dbReference type="SAM" id="SignalP"/>
    </source>
</evidence>
<feature type="compositionally biased region" description="Basic and acidic residues" evidence="1">
    <location>
        <begin position="67"/>
        <end position="79"/>
    </location>
</feature>
<proteinExistence type="predicted"/>